<comment type="caution">
    <text evidence="4">The sequence shown here is derived from an EMBL/GenBank/DDBJ whole genome shotgun (WGS) entry which is preliminary data.</text>
</comment>
<dbReference type="PANTHER" id="PTHR33408:SF4">
    <property type="entry name" value="TRANSPOSASE DDE DOMAIN-CONTAINING PROTEIN"/>
    <property type="match status" value="1"/>
</dbReference>
<dbReference type="InterPro" id="IPR008490">
    <property type="entry name" value="Transposase_InsH_N"/>
</dbReference>
<evidence type="ECO:0000259" key="2">
    <source>
        <dbReference type="Pfam" id="PF05598"/>
    </source>
</evidence>
<feature type="region of interest" description="Disordered" evidence="1">
    <location>
        <begin position="357"/>
        <end position="401"/>
    </location>
</feature>
<accession>N6YH32</accession>
<dbReference type="NCBIfam" id="NF033551">
    <property type="entry name" value="transpos_IS1182"/>
    <property type="match status" value="1"/>
</dbReference>
<feature type="compositionally biased region" description="Basic and acidic residues" evidence="1">
    <location>
        <begin position="370"/>
        <end position="395"/>
    </location>
</feature>
<dbReference type="EMBL" id="AMXF01000060">
    <property type="protein sequence ID" value="ENO97193.1"/>
    <property type="molecule type" value="Genomic_DNA"/>
</dbReference>
<dbReference type="Pfam" id="PF05598">
    <property type="entry name" value="DUF772"/>
    <property type="match status" value="1"/>
</dbReference>
<dbReference type="Proteomes" id="UP000013047">
    <property type="component" value="Unassembled WGS sequence"/>
</dbReference>
<dbReference type="InterPro" id="IPR047629">
    <property type="entry name" value="IS1182_transpos"/>
</dbReference>
<evidence type="ECO:0000313" key="4">
    <source>
        <dbReference type="EMBL" id="ENO90790.1"/>
    </source>
</evidence>
<protein>
    <submittedName>
        <fullName evidence="4">Transposase, IS4 family protein</fullName>
    </submittedName>
</protein>
<dbReference type="InterPro" id="IPR025668">
    <property type="entry name" value="Tnp_DDE_dom"/>
</dbReference>
<evidence type="ECO:0000313" key="7">
    <source>
        <dbReference type="EMBL" id="ENO97689.1"/>
    </source>
</evidence>
<evidence type="ECO:0000256" key="1">
    <source>
        <dbReference type="SAM" id="MobiDB-lite"/>
    </source>
</evidence>
<dbReference type="EMBL" id="AMXF01000064">
    <property type="protein sequence ID" value="ENO97108.1"/>
    <property type="molecule type" value="Genomic_DNA"/>
</dbReference>
<dbReference type="RefSeq" id="WP_004359038.1">
    <property type="nucleotide sequence ID" value="NZ_AMXF01000030.1"/>
</dbReference>
<dbReference type="EMBL" id="AMXF01000036">
    <property type="protein sequence ID" value="ENO97689.1"/>
    <property type="molecule type" value="Genomic_DNA"/>
</dbReference>
<feature type="domain" description="Transposase InsH N-terminal" evidence="2">
    <location>
        <begin position="58"/>
        <end position="152"/>
    </location>
</feature>
<reference evidence="4 9" key="1">
    <citation type="submission" date="2012-09" db="EMBL/GenBank/DDBJ databases">
        <title>Draft Genome Sequences of 6 Strains from Genus Thauera.</title>
        <authorList>
            <person name="Liu B."/>
            <person name="Shapleigh J.P."/>
            <person name="Frostegard A.H."/>
        </authorList>
    </citation>
    <scope>NUCLEOTIDE SEQUENCE [LARGE SCALE GENOMIC DNA]</scope>
    <source>
        <strain evidence="4 9">B4P</strain>
    </source>
</reference>
<keyword evidence="9" id="KW-1185">Reference proteome</keyword>
<evidence type="ECO:0000313" key="9">
    <source>
        <dbReference type="Proteomes" id="UP000013047"/>
    </source>
</evidence>
<gene>
    <name evidence="8" type="ORF">C667_06831</name>
    <name evidence="7" type="ORF">C667_07571</name>
    <name evidence="6" type="ORF">C667_10090</name>
    <name evidence="5" type="ORF">C667_10570</name>
    <name evidence="4" type="ORF">C667_23149</name>
</gene>
<evidence type="ECO:0000259" key="3">
    <source>
        <dbReference type="Pfam" id="PF13751"/>
    </source>
</evidence>
<evidence type="ECO:0000313" key="8">
    <source>
        <dbReference type="EMBL" id="ENO97836.1"/>
    </source>
</evidence>
<dbReference type="OrthoDB" id="111180at2"/>
<organism evidence="4 9">
    <name type="scientific">Thauera phenylacetica B4P</name>
    <dbReference type="NCBI Taxonomy" id="1234382"/>
    <lineage>
        <taxon>Bacteria</taxon>
        <taxon>Pseudomonadati</taxon>
        <taxon>Pseudomonadota</taxon>
        <taxon>Betaproteobacteria</taxon>
        <taxon>Rhodocyclales</taxon>
        <taxon>Zoogloeaceae</taxon>
        <taxon>Thauera</taxon>
    </lineage>
</organism>
<dbReference type="EMBL" id="AMXF01000030">
    <property type="protein sequence ID" value="ENO97836.1"/>
    <property type="molecule type" value="Genomic_DNA"/>
</dbReference>
<dbReference type="Pfam" id="PF13751">
    <property type="entry name" value="DDE_Tnp_1_6"/>
    <property type="match status" value="1"/>
</dbReference>
<proteinExistence type="predicted"/>
<name>N6YH32_9RHOO</name>
<dbReference type="EMBL" id="AMXF01000430">
    <property type="protein sequence ID" value="ENO90790.1"/>
    <property type="molecule type" value="Genomic_DNA"/>
</dbReference>
<sequence length="483" mass="52738">MNETERHNGSPASLFDELPAVEEQQVIAAKQARAASRRQGPPRLLQPNRGQIELRASDLESLLGEDHRARLVWGYVERQDLSRLIESIKARGSNAGRSAIDPRILFALWLYATLDAVGSGREIARLTRESDAYRWICGGVSVNYHALNDFRSGNESLMDEVLTANVAALASAGAISLERVAQDGMRVRADAGAASFRRQASLEQHLAEAGELVDDIKKRAAADPAAASRRAQAARERAAQQREECIRAALEQLPQVQAAKRRNGEKPEQARASTTDADARVMKMGDGGYRPAFNVQLATTCEDQVIVGVEVSNTGSDMAQMAPMLEQVIERTGTVPGQWLVDGGFPAHEQIEAVHAHTKGQTEVIAPVPEPRRKADKRDDDARPPPDKYRRKEGDSEPVAQWRARMAGDEIKDVYKQRAATAECVNALARNRGLQRMPVRGLGKVRAVAYLYALAHNLMRMAKIAPQMLGRGSGASKIAAALA</sequence>
<evidence type="ECO:0000313" key="5">
    <source>
        <dbReference type="EMBL" id="ENO97108.1"/>
    </source>
</evidence>
<dbReference type="PANTHER" id="PTHR33408">
    <property type="entry name" value="TRANSPOSASE"/>
    <property type="match status" value="1"/>
</dbReference>
<dbReference type="AlphaFoldDB" id="N6YH32"/>
<feature type="domain" description="Transposase DDE" evidence="3">
    <location>
        <begin position="397"/>
        <end position="462"/>
    </location>
</feature>
<evidence type="ECO:0000313" key="6">
    <source>
        <dbReference type="EMBL" id="ENO97193.1"/>
    </source>
</evidence>